<accession>A0A1G6ELT8</accession>
<proteinExistence type="predicted"/>
<dbReference type="RefSeq" id="WP_161946362.1">
    <property type="nucleotide sequence ID" value="NZ_FMXO01000019.1"/>
</dbReference>
<dbReference type="Pfam" id="PF07238">
    <property type="entry name" value="PilZ"/>
    <property type="match status" value="1"/>
</dbReference>
<dbReference type="GO" id="GO:0035438">
    <property type="term" value="F:cyclic-di-GMP binding"/>
    <property type="evidence" value="ECO:0007669"/>
    <property type="project" value="InterPro"/>
</dbReference>
<organism evidence="2 3">
    <name type="scientific">Desulfonatronum thiosulfatophilum</name>
    <dbReference type="NCBI Taxonomy" id="617002"/>
    <lineage>
        <taxon>Bacteria</taxon>
        <taxon>Pseudomonadati</taxon>
        <taxon>Thermodesulfobacteriota</taxon>
        <taxon>Desulfovibrionia</taxon>
        <taxon>Desulfovibrionales</taxon>
        <taxon>Desulfonatronaceae</taxon>
        <taxon>Desulfonatronum</taxon>
    </lineage>
</organism>
<dbReference type="InterPro" id="IPR009875">
    <property type="entry name" value="PilZ_domain"/>
</dbReference>
<reference evidence="2 3" key="1">
    <citation type="submission" date="2016-10" db="EMBL/GenBank/DDBJ databases">
        <authorList>
            <person name="de Groot N.N."/>
        </authorList>
    </citation>
    <scope>NUCLEOTIDE SEQUENCE [LARGE SCALE GENOMIC DNA]</scope>
    <source>
        <strain evidence="2 3">ASO4-2</strain>
    </source>
</reference>
<evidence type="ECO:0000259" key="1">
    <source>
        <dbReference type="Pfam" id="PF07238"/>
    </source>
</evidence>
<dbReference type="EMBL" id="FMXO01000019">
    <property type="protein sequence ID" value="SDB58399.1"/>
    <property type="molecule type" value="Genomic_DNA"/>
</dbReference>
<sequence length="176" mass="20181">MSEQKRNYSRVDTFFQGRLRVLPPGDALPLYRGCPGCEMQSMATRPKAGNLPEALLDFLETINSKLDMLLSLANQELIQNSFPVPMNIIEISGAGLIFLADKEFTLDERLEMVLFLSQFPLQIVGAMGRIHRRDERNGSSAWAVDFTSIREADREAIVRFVFQQQRERIRESKQWS</sequence>
<evidence type="ECO:0000313" key="3">
    <source>
        <dbReference type="Proteomes" id="UP000198771"/>
    </source>
</evidence>
<dbReference type="STRING" id="617002.SAMN05660653_02961"/>
<keyword evidence="3" id="KW-1185">Reference proteome</keyword>
<gene>
    <name evidence="2" type="ORF">SAMN05660653_02961</name>
</gene>
<feature type="domain" description="PilZ" evidence="1">
    <location>
        <begin position="84"/>
        <end position="163"/>
    </location>
</feature>
<dbReference type="Proteomes" id="UP000198771">
    <property type="component" value="Unassembled WGS sequence"/>
</dbReference>
<evidence type="ECO:0000313" key="2">
    <source>
        <dbReference type="EMBL" id="SDB58399.1"/>
    </source>
</evidence>
<name>A0A1G6ELT8_9BACT</name>
<protein>
    <submittedName>
        <fullName evidence="2">PilZ domain-containing protein</fullName>
    </submittedName>
</protein>
<dbReference type="AlphaFoldDB" id="A0A1G6ELT8"/>
<dbReference type="OrthoDB" id="5516626at2"/>